<dbReference type="PROSITE" id="PS51755">
    <property type="entry name" value="OMPR_PHOB"/>
    <property type="match status" value="1"/>
</dbReference>
<keyword evidence="3 5" id="KW-0238">DNA-binding</keyword>
<dbReference type="InterPro" id="IPR036388">
    <property type="entry name" value="WH-like_DNA-bd_sf"/>
</dbReference>
<comment type="similarity">
    <text evidence="1">Belongs to the AfsR/DnrI/RedD regulatory family.</text>
</comment>
<dbReference type="InterPro" id="IPR001867">
    <property type="entry name" value="OmpR/PhoB-type_DNA-bd"/>
</dbReference>
<feature type="domain" description="OmpR/PhoB-type" evidence="7">
    <location>
        <begin position="5"/>
        <end position="115"/>
    </location>
</feature>
<feature type="compositionally biased region" description="Polar residues" evidence="6">
    <location>
        <begin position="290"/>
        <end position="300"/>
    </location>
</feature>
<dbReference type="SUPFAM" id="SSF46894">
    <property type="entry name" value="C-terminal effector domain of the bipartite response regulators"/>
    <property type="match status" value="1"/>
</dbReference>
<dbReference type="InterPro" id="IPR005158">
    <property type="entry name" value="BTAD"/>
</dbReference>
<evidence type="ECO:0000259" key="7">
    <source>
        <dbReference type="PROSITE" id="PS51755"/>
    </source>
</evidence>
<keyword evidence="4" id="KW-0804">Transcription</keyword>
<dbReference type="SUPFAM" id="SSF48452">
    <property type="entry name" value="TPR-like"/>
    <property type="match status" value="1"/>
</dbReference>
<evidence type="ECO:0000256" key="4">
    <source>
        <dbReference type="ARBA" id="ARBA00023163"/>
    </source>
</evidence>
<dbReference type="Proteomes" id="UP001597046">
    <property type="component" value="Unassembled WGS sequence"/>
</dbReference>
<proteinExistence type="inferred from homology"/>
<feature type="DNA-binding region" description="OmpR/PhoB-type" evidence="5">
    <location>
        <begin position="5"/>
        <end position="115"/>
    </location>
</feature>
<organism evidence="8 9">
    <name type="scientific">Terrabacter terrigena</name>
    <dbReference type="NCBI Taxonomy" id="574718"/>
    <lineage>
        <taxon>Bacteria</taxon>
        <taxon>Bacillati</taxon>
        <taxon>Actinomycetota</taxon>
        <taxon>Actinomycetes</taxon>
        <taxon>Micrococcales</taxon>
        <taxon>Intrasporangiaceae</taxon>
        <taxon>Terrabacter</taxon>
    </lineage>
</organism>
<keyword evidence="2" id="KW-0805">Transcription regulation</keyword>
<dbReference type="Pfam" id="PF03704">
    <property type="entry name" value="BTAD"/>
    <property type="match status" value="1"/>
</dbReference>
<keyword evidence="9" id="KW-1185">Reference proteome</keyword>
<dbReference type="SMART" id="SM00862">
    <property type="entry name" value="Trans_reg_C"/>
    <property type="match status" value="1"/>
</dbReference>
<dbReference type="InterPro" id="IPR011990">
    <property type="entry name" value="TPR-like_helical_dom_sf"/>
</dbReference>
<evidence type="ECO:0000256" key="6">
    <source>
        <dbReference type="SAM" id="MobiDB-lite"/>
    </source>
</evidence>
<evidence type="ECO:0000256" key="5">
    <source>
        <dbReference type="PROSITE-ProRule" id="PRU01091"/>
    </source>
</evidence>
<comment type="caution">
    <text evidence="8">The sequence shown here is derived from an EMBL/GenBank/DDBJ whole genome shotgun (WGS) entry which is preliminary data.</text>
</comment>
<evidence type="ECO:0000256" key="3">
    <source>
        <dbReference type="ARBA" id="ARBA00023125"/>
    </source>
</evidence>
<gene>
    <name evidence="8" type="ORF">ACFQ2V_03745</name>
</gene>
<evidence type="ECO:0000256" key="1">
    <source>
        <dbReference type="ARBA" id="ARBA00005820"/>
    </source>
</evidence>
<name>A0ABW3MRU1_9MICO</name>
<feature type="region of interest" description="Disordered" evidence="6">
    <location>
        <begin position="290"/>
        <end position="312"/>
    </location>
</feature>
<dbReference type="InterPro" id="IPR016032">
    <property type="entry name" value="Sig_transdc_resp-reg_C-effctor"/>
</dbReference>
<dbReference type="Gene3D" id="1.10.10.10">
    <property type="entry name" value="Winged helix-like DNA-binding domain superfamily/Winged helix DNA-binding domain"/>
    <property type="match status" value="1"/>
</dbReference>
<dbReference type="PANTHER" id="PTHR35807:SF1">
    <property type="entry name" value="TRANSCRIPTIONAL REGULATOR REDD"/>
    <property type="match status" value="1"/>
</dbReference>
<evidence type="ECO:0000313" key="8">
    <source>
        <dbReference type="EMBL" id="MFD1053408.1"/>
    </source>
</evidence>
<reference evidence="9" key="1">
    <citation type="journal article" date="2019" name="Int. J. Syst. Evol. Microbiol.">
        <title>The Global Catalogue of Microorganisms (GCM) 10K type strain sequencing project: providing services to taxonomists for standard genome sequencing and annotation.</title>
        <authorList>
            <consortium name="The Broad Institute Genomics Platform"/>
            <consortium name="The Broad Institute Genome Sequencing Center for Infectious Disease"/>
            <person name="Wu L."/>
            <person name="Ma J."/>
        </authorList>
    </citation>
    <scope>NUCLEOTIDE SEQUENCE [LARGE SCALE GENOMIC DNA]</scope>
    <source>
        <strain evidence="9">CCUG 57508</strain>
    </source>
</reference>
<sequence length="347" mass="36669">MGGISMKDVVGVPMVRLCGGLVVGHGPGALGPRDLGGAKARHVLLALLLEGGDPVSKGRIIEYLWGDTPPAGALGTLEAYVSLLRKRLAGAPGTEGAAVGVAPIVTVPGGYRWDMSSLSVDVIEFARLTARAQELAGEPQAAVAVYARALALVARPLVPDEADLPWLQEAVQAHEARVLRALADGARAALEAGDLSRAQGWARDAIERDRLLESAWLVLLETLERRGEHADAVREYETCRTVFAAELGCDPGPRLRAVFRRLLAATSEQDDRLRDLVAAVVRLHHVLDTSTSQRQTAAQSDEQRSAPTEPGALQEDCSRLMALIRAADARARALAGQATAMAATATG</sequence>
<dbReference type="Gene3D" id="1.25.40.10">
    <property type="entry name" value="Tetratricopeptide repeat domain"/>
    <property type="match status" value="1"/>
</dbReference>
<evidence type="ECO:0000256" key="2">
    <source>
        <dbReference type="ARBA" id="ARBA00023015"/>
    </source>
</evidence>
<protein>
    <submittedName>
        <fullName evidence="8">BTAD domain-containing putative transcriptional regulator</fullName>
    </submittedName>
</protein>
<dbReference type="SMART" id="SM01043">
    <property type="entry name" value="BTAD"/>
    <property type="match status" value="1"/>
</dbReference>
<dbReference type="PANTHER" id="PTHR35807">
    <property type="entry name" value="TRANSCRIPTIONAL REGULATOR REDD-RELATED"/>
    <property type="match status" value="1"/>
</dbReference>
<evidence type="ECO:0000313" key="9">
    <source>
        <dbReference type="Proteomes" id="UP001597046"/>
    </source>
</evidence>
<accession>A0ABW3MRU1</accession>
<dbReference type="EMBL" id="JBHTKH010000001">
    <property type="protein sequence ID" value="MFD1053408.1"/>
    <property type="molecule type" value="Genomic_DNA"/>
</dbReference>
<dbReference type="InterPro" id="IPR051677">
    <property type="entry name" value="AfsR-DnrI-RedD_regulator"/>
</dbReference>
<dbReference type="RefSeq" id="WP_386050833.1">
    <property type="nucleotide sequence ID" value="NZ_JBHTKH010000001.1"/>
</dbReference>